<gene>
    <name evidence="1" type="ORF">QBC35DRAFT_509958</name>
</gene>
<dbReference type="PANTHER" id="PTHR43861:SF1">
    <property type="entry name" value="TRANS-ACONITATE 2-METHYLTRANSFERASE"/>
    <property type="match status" value="1"/>
</dbReference>
<dbReference type="PANTHER" id="PTHR43861">
    <property type="entry name" value="TRANS-ACONITATE 2-METHYLTRANSFERASE-RELATED"/>
    <property type="match status" value="1"/>
</dbReference>
<sequence>MKEDTIKTWDALAPHWDKTITAHGNIYWKRLQAPCLERLLSGQVTTDRRAKCLDLATGNGLVARWLVDHGYARSVLATDASSEMLRIAKGHFASMEYREIATRQMDVTSDYDWSMLIGEDVYTNEGQEQEGGFDVVVMNMALMDVETIEPLANALAELLRPEGVFVATLLHPVFVTSNAAKSVSISFNPETGEQQVIRGRLVTEYLDVPPFKGIAVPGQPVKQMYYHRPCKGSFRHSSDTGWSWTPWKSRPLRLRILMRRGLSRVGTLRSCLLYLGSRCGKWHRRYASVAAEISSNV</sequence>
<dbReference type="GO" id="GO:0032259">
    <property type="term" value="P:methylation"/>
    <property type="evidence" value="ECO:0007669"/>
    <property type="project" value="UniProtKB-KW"/>
</dbReference>
<protein>
    <submittedName>
        <fullName evidence="1">S-adenosyl-L-methionine-dependent methyltransferase</fullName>
    </submittedName>
</protein>
<dbReference type="InterPro" id="IPR029063">
    <property type="entry name" value="SAM-dependent_MTases_sf"/>
</dbReference>
<comment type="caution">
    <text evidence="1">The sequence shown here is derived from an EMBL/GenBank/DDBJ whole genome shotgun (WGS) entry which is preliminary data.</text>
</comment>
<dbReference type="Gene3D" id="3.40.50.150">
    <property type="entry name" value="Vaccinia Virus protein VP39"/>
    <property type="match status" value="1"/>
</dbReference>
<proteinExistence type="predicted"/>
<evidence type="ECO:0000313" key="2">
    <source>
        <dbReference type="Proteomes" id="UP001302126"/>
    </source>
</evidence>
<dbReference type="Pfam" id="PF13489">
    <property type="entry name" value="Methyltransf_23"/>
    <property type="match status" value="1"/>
</dbReference>
<evidence type="ECO:0000313" key="1">
    <source>
        <dbReference type="EMBL" id="KAK4182451.1"/>
    </source>
</evidence>
<keyword evidence="1" id="KW-0808">Transferase</keyword>
<dbReference type="GO" id="GO:0008168">
    <property type="term" value="F:methyltransferase activity"/>
    <property type="evidence" value="ECO:0007669"/>
    <property type="project" value="UniProtKB-KW"/>
</dbReference>
<dbReference type="CDD" id="cd02440">
    <property type="entry name" value="AdoMet_MTases"/>
    <property type="match status" value="1"/>
</dbReference>
<dbReference type="SUPFAM" id="SSF53335">
    <property type="entry name" value="S-adenosyl-L-methionine-dependent methyltransferases"/>
    <property type="match status" value="1"/>
</dbReference>
<keyword evidence="1" id="KW-0489">Methyltransferase</keyword>
<keyword evidence="2" id="KW-1185">Reference proteome</keyword>
<reference evidence="1" key="1">
    <citation type="journal article" date="2023" name="Mol. Phylogenet. Evol.">
        <title>Genome-scale phylogeny and comparative genomics of the fungal order Sordariales.</title>
        <authorList>
            <person name="Hensen N."/>
            <person name="Bonometti L."/>
            <person name="Westerberg I."/>
            <person name="Brannstrom I.O."/>
            <person name="Guillou S."/>
            <person name="Cros-Aarteil S."/>
            <person name="Calhoun S."/>
            <person name="Haridas S."/>
            <person name="Kuo A."/>
            <person name="Mondo S."/>
            <person name="Pangilinan J."/>
            <person name="Riley R."/>
            <person name="LaButti K."/>
            <person name="Andreopoulos B."/>
            <person name="Lipzen A."/>
            <person name="Chen C."/>
            <person name="Yan M."/>
            <person name="Daum C."/>
            <person name="Ng V."/>
            <person name="Clum A."/>
            <person name="Steindorff A."/>
            <person name="Ohm R.A."/>
            <person name="Martin F."/>
            <person name="Silar P."/>
            <person name="Natvig D.O."/>
            <person name="Lalanne C."/>
            <person name="Gautier V."/>
            <person name="Ament-Velasquez S.L."/>
            <person name="Kruys A."/>
            <person name="Hutchinson M.I."/>
            <person name="Powell A.J."/>
            <person name="Barry K."/>
            <person name="Miller A.N."/>
            <person name="Grigoriev I.V."/>
            <person name="Debuchy R."/>
            <person name="Gladieux P."/>
            <person name="Hiltunen Thoren M."/>
            <person name="Johannesson H."/>
        </authorList>
    </citation>
    <scope>NUCLEOTIDE SEQUENCE</scope>
    <source>
        <strain evidence="1">PSN309</strain>
    </source>
</reference>
<accession>A0AAN7ABE7</accession>
<dbReference type="EMBL" id="MU864658">
    <property type="protein sequence ID" value="KAK4182451.1"/>
    <property type="molecule type" value="Genomic_DNA"/>
</dbReference>
<reference evidence="1" key="2">
    <citation type="submission" date="2023-05" db="EMBL/GenBank/DDBJ databases">
        <authorList>
            <consortium name="Lawrence Berkeley National Laboratory"/>
            <person name="Steindorff A."/>
            <person name="Hensen N."/>
            <person name="Bonometti L."/>
            <person name="Westerberg I."/>
            <person name="Brannstrom I.O."/>
            <person name="Guillou S."/>
            <person name="Cros-Aarteil S."/>
            <person name="Calhoun S."/>
            <person name="Haridas S."/>
            <person name="Kuo A."/>
            <person name="Mondo S."/>
            <person name="Pangilinan J."/>
            <person name="Riley R."/>
            <person name="Labutti K."/>
            <person name="Andreopoulos B."/>
            <person name="Lipzen A."/>
            <person name="Chen C."/>
            <person name="Yanf M."/>
            <person name="Daum C."/>
            <person name="Ng V."/>
            <person name="Clum A."/>
            <person name="Ohm R."/>
            <person name="Martin F."/>
            <person name="Silar P."/>
            <person name="Natvig D."/>
            <person name="Lalanne C."/>
            <person name="Gautier V."/>
            <person name="Ament-Velasquez S.L."/>
            <person name="Kruys A."/>
            <person name="Hutchinson M.I."/>
            <person name="Powell A.J."/>
            <person name="Barry K."/>
            <person name="Miller A.N."/>
            <person name="Grigoriev I.V."/>
            <person name="Debuchy R."/>
            <person name="Gladieux P."/>
            <person name="Thoren M.H."/>
            <person name="Johannesson H."/>
        </authorList>
    </citation>
    <scope>NUCLEOTIDE SEQUENCE</scope>
    <source>
        <strain evidence="1">PSN309</strain>
    </source>
</reference>
<dbReference type="Proteomes" id="UP001302126">
    <property type="component" value="Unassembled WGS sequence"/>
</dbReference>
<name>A0AAN7ABE7_9PEZI</name>
<organism evidence="1 2">
    <name type="scientific">Podospora australis</name>
    <dbReference type="NCBI Taxonomy" id="1536484"/>
    <lineage>
        <taxon>Eukaryota</taxon>
        <taxon>Fungi</taxon>
        <taxon>Dikarya</taxon>
        <taxon>Ascomycota</taxon>
        <taxon>Pezizomycotina</taxon>
        <taxon>Sordariomycetes</taxon>
        <taxon>Sordariomycetidae</taxon>
        <taxon>Sordariales</taxon>
        <taxon>Podosporaceae</taxon>
        <taxon>Podospora</taxon>
    </lineage>
</organism>
<dbReference type="AlphaFoldDB" id="A0AAN7ABE7"/>